<dbReference type="Proteomes" id="UP000238937">
    <property type="component" value="Unassembled WGS sequence"/>
</dbReference>
<reference evidence="2 3" key="1">
    <citation type="submission" date="2018-03" db="EMBL/GenBank/DDBJ databases">
        <title>The ancient ancestry and fast evolution of plastids.</title>
        <authorList>
            <person name="Moore K.R."/>
            <person name="Magnabosco C."/>
            <person name="Momper L."/>
            <person name="Gold D.A."/>
            <person name="Bosak T."/>
            <person name="Fournier G.P."/>
        </authorList>
    </citation>
    <scope>NUCLEOTIDE SEQUENCE [LARGE SCALE GENOMIC DNA]</scope>
    <source>
        <strain evidence="2 3">CCALA 037</strain>
    </source>
</reference>
<sequence>MSSKSKQIFLIGLFMTVIGTILTIFNWYSALYSGRFYFKAAFIGPFAIILGIGATLFPHQMIPITTNNLDLKPTKFTQVVLVLAIISGFVNVALLISGVVPFLK</sequence>
<name>A0A2T1FEB5_9CYAN</name>
<keyword evidence="1" id="KW-0812">Transmembrane</keyword>
<evidence type="ECO:0000313" key="3">
    <source>
        <dbReference type="Proteomes" id="UP000238937"/>
    </source>
</evidence>
<feature type="transmembrane region" description="Helical" evidence="1">
    <location>
        <begin position="36"/>
        <end position="58"/>
    </location>
</feature>
<comment type="caution">
    <text evidence="2">The sequence shown here is derived from an EMBL/GenBank/DDBJ whole genome shotgun (WGS) entry which is preliminary data.</text>
</comment>
<keyword evidence="1" id="KW-0472">Membrane</keyword>
<dbReference type="AlphaFoldDB" id="A0A2T1FEB5"/>
<dbReference type="EMBL" id="PVWO01000553">
    <property type="protein sequence ID" value="PSB43352.1"/>
    <property type="molecule type" value="Genomic_DNA"/>
</dbReference>
<proteinExistence type="predicted"/>
<protein>
    <submittedName>
        <fullName evidence="2">Uncharacterized protein</fullName>
    </submittedName>
</protein>
<accession>A0A2T1FEB5</accession>
<feature type="transmembrane region" description="Helical" evidence="1">
    <location>
        <begin position="79"/>
        <end position="103"/>
    </location>
</feature>
<keyword evidence="3" id="KW-1185">Reference proteome</keyword>
<keyword evidence="1" id="KW-1133">Transmembrane helix</keyword>
<organism evidence="2 3">
    <name type="scientific">Chamaesiphon polymorphus CCALA 037</name>
    <dbReference type="NCBI Taxonomy" id="2107692"/>
    <lineage>
        <taxon>Bacteria</taxon>
        <taxon>Bacillati</taxon>
        <taxon>Cyanobacteriota</taxon>
        <taxon>Cyanophyceae</taxon>
        <taxon>Gomontiellales</taxon>
        <taxon>Chamaesiphonaceae</taxon>
        <taxon>Chamaesiphon</taxon>
    </lineage>
</organism>
<evidence type="ECO:0000256" key="1">
    <source>
        <dbReference type="SAM" id="Phobius"/>
    </source>
</evidence>
<evidence type="ECO:0000313" key="2">
    <source>
        <dbReference type="EMBL" id="PSB43352.1"/>
    </source>
</evidence>
<feature type="transmembrane region" description="Helical" evidence="1">
    <location>
        <begin position="7"/>
        <end position="30"/>
    </location>
</feature>
<gene>
    <name evidence="2" type="ORF">C7B77_26205</name>
</gene>